<dbReference type="PANTHER" id="PTHR46696:SF4">
    <property type="entry name" value="BIOTIN BIOSYNTHESIS CYTOCHROME P450"/>
    <property type="match status" value="1"/>
</dbReference>
<dbReference type="CDD" id="cd11033">
    <property type="entry name" value="CYP142-like"/>
    <property type="match status" value="1"/>
</dbReference>
<feature type="region of interest" description="Disordered" evidence="2">
    <location>
        <begin position="1"/>
        <end position="20"/>
    </location>
</feature>
<evidence type="ECO:0000256" key="1">
    <source>
        <dbReference type="ARBA" id="ARBA00010617"/>
    </source>
</evidence>
<proteinExistence type="inferred from homology"/>
<reference evidence="3 4" key="1">
    <citation type="submission" date="2021-01" db="EMBL/GenBank/DDBJ databases">
        <title>Whole genome shotgun sequence of Actinoplanes humidus NBRC 14915.</title>
        <authorList>
            <person name="Komaki H."/>
            <person name="Tamura T."/>
        </authorList>
    </citation>
    <scope>NUCLEOTIDE SEQUENCE [LARGE SCALE GENOMIC DNA]</scope>
    <source>
        <strain evidence="3 4">NBRC 14915</strain>
    </source>
</reference>
<dbReference type="InterPro" id="IPR002397">
    <property type="entry name" value="Cyt_P450_B"/>
</dbReference>
<keyword evidence="4" id="KW-1185">Reference proteome</keyword>
<dbReference type="Gene3D" id="1.10.630.10">
    <property type="entry name" value="Cytochrome P450"/>
    <property type="match status" value="1"/>
</dbReference>
<dbReference type="Pfam" id="PF00067">
    <property type="entry name" value="p450"/>
    <property type="match status" value="1"/>
</dbReference>
<gene>
    <name evidence="3" type="ORF">Ahu01nite_076050</name>
</gene>
<evidence type="ECO:0000313" key="3">
    <source>
        <dbReference type="EMBL" id="GIE24503.1"/>
    </source>
</evidence>
<evidence type="ECO:0000256" key="2">
    <source>
        <dbReference type="SAM" id="MobiDB-lite"/>
    </source>
</evidence>
<name>A0ABQ4A1L3_9ACTN</name>
<dbReference type="RefSeq" id="WP_203841515.1">
    <property type="nucleotide sequence ID" value="NZ_BAAATV010000019.1"/>
</dbReference>
<comment type="caution">
    <text evidence="3">The sequence shown here is derived from an EMBL/GenBank/DDBJ whole genome shotgun (WGS) entry which is preliminary data.</text>
</comment>
<comment type="similarity">
    <text evidence="1">Belongs to the cytochrome P450 family.</text>
</comment>
<accession>A0ABQ4A1L3</accession>
<dbReference type="Proteomes" id="UP000603200">
    <property type="component" value="Unassembled WGS sequence"/>
</dbReference>
<dbReference type="InterPro" id="IPR001128">
    <property type="entry name" value="Cyt_P450"/>
</dbReference>
<dbReference type="PANTHER" id="PTHR46696">
    <property type="entry name" value="P450, PUTATIVE (EUROFUNG)-RELATED"/>
    <property type="match status" value="1"/>
</dbReference>
<dbReference type="InterPro" id="IPR036396">
    <property type="entry name" value="Cyt_P450_sf"/>
</dbReference>
<evidence type="ECO:0000313" key="4">
    <source>
        <dbReference type="Proteomes" id="UP000603200"/>
    </source>
</evidence>
<dbReference type="EMBL" id="BOMN01000111">
    <property type="protein sequence ID" value="GIE24503.1"/>
    <property type="molecule type" value="Genomic_DNA"/>
</dbReference>
<dbReference type="SUPFAM" id="SSF48264">
    <property type="entry name" value="Cytochrome P450"/>
    <property type="match status" value="1"/>
</dbReference>
<sequence>MTGQAPDPMTAIDLADPQTHIGDGAQPLFRRLRQENPVAWHPPRGPRRGFWAVTRYADVAAVCREAETFGSTGGNVMETLLHSGDSAAGRMLAVSDGPRHAGVRRLLWQGLTPNKLAAVSERIRDRSRALVHQARLAGDCDFARDVAAHIPLQGICDLLGVPEADRPFILEHTSSALSSEGKTDDAGAARQAKGQLLLYFAKLAATRLGRAPEGELPDLITLLVNGEVQGERLTLDEVVLNCYSLIMGGDETARLTMIGGVLAMIEHPDQWQAWRAGLPVGPAVQEILRWTTPAIHVGRTAMAPTTLAGQVIDAGDAVVAWLNSANYDETEFDEPGRFDLSRTPNRHLSFLYGSHFCIGAHLAQVEIGSLFEALREEVTTLTPAGPAVPIYSSFLHGYSRLPVQLA</sequence>
<organism evidence="3 4">
    <name type="scientific">Winogradskya humida</name>
    <dbReference type="NCBI Taxonomy" id="113566"/>
    <lineage>
        <taxon>Bacteria</taxon>
        <taxon>Bacillati</taxon>
        <taxon>Actinomycetota</taxon>
        <taxon>Actinomycetes</taxon>
        <taxon>Micromonosporales</taxon>
        <taxon>Micromonosporaceae</taxon>
        <taxon>Winogradskya</taxon>
    </lineage>
</organism>
<protein>
    <submittedName>
        <fullName evidence="3">Cytochrome P450</fullName>
    </submittedName>
</protein>
<dbReference type="PRINTS" id="PR00359">
    <property type="entry name" value="BP450"/>
</dbReference>